<sequence length="18" mass="2039">MCPIKQTIISFLFIGIVD</sequence>
<name>A0A0A9FKD1_ARUDO</name>
<reference evidence="1" key="2">
    <citation type="journal article" date="2015" name="Data Brief">
        <title>Shoot transcriptome of the giant reed, Arundo donax.</title>
        <authorList>
            <person name="Barrero R.A."/>
            <person name="Guerrero F.D."/>
            <person name="Moolhuijzen P."/>
            <person name="Goolsby J.A."/>
            <person name="Tidwell J."/>
            <person name="Bellgard S.E."/>
            <person name="Bellgard M.I."/>
        </authorList>
    </citation>
    <scope>NUCLEOTIDE SEQUENCE</scope>
    <source>
        <tissue evidence="1">Shoot tissue taken approximately 20 cm above the soil surface</tissue>
    </source>
</reference>
<accession>A0A0A9FKD1</accession>
<organism evidence="1">
    <name type="scientific">Arundo donax</name>
    <name type="common">Giant reed</name>
    <name type="synonym">Donax arundinaceus</name>
    <dbReference type="NCBI Taxonomy" id="35708"/>
    <lineage>
        <taxon>Eukaryota</taxon>
        <taxon>Viridiplantae</taxon>
        <taxon>Streptophyta</taxon>
        <taxon>Embryophyta</taxon>
        <taxon>Tracheophyta</taxon>
        <taxon>Spermatophyta</taxon>
        <taxon>Magnoliopsida</taxon>
        <taxon>Liliopsida</taxon>
        <taxon>Poales</taxon>
        <taxon>Poaceae</taxon>
        <taxon>PACMAD clade</taxon>
        <taxon>Arundinoideae</taxon>
        <taxon>Arundineae</taxon>
        <taxon>Arundo</taxon>
    </lineage>
</organism>
<proteinExistence type="predicted"/>
<protein>
    <submittedName>
        <fullName evidence="1">Uncharacterized protein</fullName>
    </submittedName>
</protein>
<evidence type="ECO:0000313" key="1">
    <source>
        <dbReference type="EMBL" id="JAE11664.1"/>
    </source>
</evidence>
<reference evidence="1" key="1">
    <citation type="submission" date="2014-09" db="EMBL/GenBank/DDBJ databases">
        <authorList>
            <person name="Magalhaes I.L.F."/>
            <person name="Oliveira U."/>
            <person name="Santos F.R."/>
            <person name="Vidigal T.H.D.A."/>
            <person name="Brescovit A.D."/>
            <person name="Santos A.J."/>
        </authorList>
    </citation>
    <scope>NUCLEOTIDE SEQUENCE</scope>
    <source>
        <tissue evidence="1">Shoot tissue taken approximately 20 cm above the soil surface</tissue>
    </source>
</reference>
<dbReference type="EMBL" id="GBRH01186232">
    <property type="protein sequence ID" value="JAE11664.1"/>
    <property type="molecule type" value="Transcribed_RNA"/>
</dbReference>
<dbReference type="AlphaFoldDB" id="A0A0A9FKD1"/>